<organism evidence="3 4">
    <name type="scientific">Lacrimispora xylanolytica</name>
    <dbReference type="NCBI Taxonomy" id="29375"/>
    <lineage>
        <taxon>Bacteria</taxon>
        <taxon>Bacillati</taxon>
        <taxon>Bacillota</taxon>
        <taxon>Clostridia</taxon>
        <taxon>Lachnospirales</taxon>
        <taxon>Lachnospiraceae</taxon>
        <taxon>Lacrimispora</taxon>
    </lineage>
</organism>
<evidence type="ECO:0000259" key="2">
    <source>
        <dbReference type="Pfam" id="PF01636"/>
    </source>
</evidence>
<reference evidence="3" key="1">
    <citation type="submission" date="2022-11" db="EMBL/GenBank/DDBJ databases">
        <title>Lacrimispora xylanolytica sy1, complete genome.</title>
        <authorList>
            <person name="Choi S."/>
        </authorList>
    </citation>
    <scope>NUCLEOTIDE SEQUENCE</scope>
    <source>
        <strain evidence="3">Sy1</strain>
    </source>
</reference>
<dbReference type="PANTHER" id="PTHR21064:SF6">
    <property type="entry name" value="AMINOGLYCOSIDE PHOSPHOTRANSFERASE DOMAIN-CONTAINING PROTEIN"/>
    <property type="match status" value="1"/>
</dbReference>
<dbReference type="Pfam" id="PF01636">
    <property type="entry name" value="APH"/>
    <property type="match status" value="1"/>
</dbReference>
<dbReference type="PANTHER" id="PTHR21064">
    <property type="entry name" value="AMINOGLYCOSIDE PHOSPHOTRANSFERASE DOMAIN-CONTAINING PROTEIN-RELATED"/>
    <property type="match status" value="1"/>
</dbReference>
<dbReference type="InterPro" id="IPR011009">
    <property type="entry name" value="Kinase-like_dom_sf"/>
</dbReference>
<keyword evidence="4" id="KW-1185">Reference proteome</keyword>
<dbReference type="RefSeq" id="WP_268116201.1">
    <property type="nucleotide sequence ID" value="NZ_CP113524.1"/>
</dbReference>
<dbReference type="EMBL" id="CP113524">
    <property type="protein sequence ID" value="WAJ25334.1"/>
    <property type="molecule type" value="Genomic_DNA"/>
</dbReference>
<gene>
    <name evidence="3" type="ORF">OW255_07435</name>
</gene>
<dbReference type="Gene3D" id="3.90.1200.10">
    <property type="match status" value="1"/>
</dbReference>
<dbReference type="Proteomes" id="UP001163115">
    <property type="component" value="Chromosome"/>
</dbReference>
<comment type="similarity">
    <text evidence="1">Belongs to the pseudomonas-type ThrB family.</text>
</comment>
<sequence>MITVSEKALSHLCHSYGIKEADLSFLGGGREDSDGIAYSYHSKGQKKVLKILAFETPGTKELAALEERLTFVQYLGENGIDIAYPEKNESRRLYETFEDEKHIFLAYSMKFCEGKSPDTSLLSTKLSWHWGKLMGKAHRLTKNYPIWKNITVNPSQFGHQDEIHFFTNWCKDEGVKEEWRSMEAGLSKLPIDRNTYGFIHNDNHKNNIITKNHQITLIDFDCSSCNFFLQDITVPAQGIMFDLSGGMMNEVYNKEPLKRYFDYFINGYETENHLDELWLDQIDVFFQYRRLLLFTCMQNYLNHNPDLKKNFLFMIESKPEIFRKL</sequence>
<dbReference type="SUPFAM" id="SSF56112">
    <property type="entry name" value="Protein kinase-like (PK-like)"/>
    <property type="match status" value="1"/>
</dbReference>
<proteinExistence type="inferred from homology"/>
<dbReference type="InterPro" id="IPR002575">
    <property type="entry name" value="Aminoglycoside_PTrfase"/>
</dbReference>
<dbReference type="InterPro" id="IPR050249">
    <property type="entry name" value="Pseudomonas-type_ThrB"/>
</dbReference>
<accession>A0ABY7AHN0</accession>
<evidence type="ECO:0000313" key="4">
    <source>
        <dbReference type="Proteomes" id="UP001163115"/>
    </source>
</evidence>
<evidence type="ECO:0000313" key="3">
    <source>
        <dbReference type="EMBL" id="WAJ25334.1"/>
    </source>
</evidence>
<evidence type="ECO:0000256" key="1">
    <source>
        <dbReference type="ARBA" id="ARBA00038240"/>
    </source>
</evidence>
<name>A0ABY7AHN0_9FIRM</name>
<protein>
    <submittedName>
        <fullName evidence="3">Phosphotransferase</fullName>
    </submittedName>
</protein>
<feature type="domain" description="Aminoglycoside phosphotransferase" evidence="2">
    <location>
        <begin position="99"/>
        <end position="234"/>
    </location>
</feature>